<accession>A0A066WNX8</accession>
<feature type="compositionally biased region" description="Low complexity" evidence="1">
    <location>
        <begin position="320"/>
        <end position="330"/>
    </location>
</feature>
<dbReference type="Pfam" id="PF00241">
    <property type="entry name" value="Cofilin_ADF"/>
    <property type="match status" value="1"/>
</dbReference>
<dbReference type="HOGENOM" id="CLU_327101_0_0_1"/>
<comment type="caution">
    <text evidence="3">The sequence shown here is derived from an EMBL/GenBank/DDBJ whole genome shotgun (WGS) entry which is preliminary data.</text>
</comment>
<name>A0A066WNX8_TILAU</name>
<feature type="region of interest" description="Disordered" evidence="1">
    <location>
        <begin position="703"/>
        <end position="749"/>
    </location>
</feature>
<feature type="region of interest" description="Disordered" evidence="1">
    <location>
        <begin position="166"/>
        <end position="189"/>
    </location>
</feature>
<sequence>MSVSLSDPRIQLAYNELQSASAGTGSNVILGYFGSNSISLHNQGTGGVEEIRSYLDPSEVRFILLKYEGKFLFIQFMGENISGVKRARALVHGRAVSKLFVCQDASMLLTSPAEVTEQTVRSKLRILPATSGSGLGITQQPQRQLVESTDARSVICASTYMSAARNRASTSSDTGTERSTGTHQPYAYSSTSTQFPLQNLPVNVGPRLPADAPVLPSVAPLNLSRKTSSSKLVSSSNAAVPAPAHVTSDTNGTAGAQTHDLPSDSPAARKRSGSGGSSRSTRKQDEWAETLAHPLPSNVVAQGRKGTQNQASDHAADVNGSGTSPSSFSKSGYNPLAAAAAAAAAGSERGSPAQKMSQSQTTDRCNPSGEQPVIIQYIQPGSSAGCDAQSSSAGSKQAALFPQPPSDHASAPNVNNILESITSPSASDEVKARGHGRSVSANISSLDPRFGSTQWLPPGQAHLRTKEQDKENGREREHSRSFSASFPTPPHCSSPSSILERGTPASERAYRRRLEASGLEGESWISQHSRKYFEREDDERGYVQRYRGSPPSQDGPQAFLQQQYGQQKSLPSTPPQVGTPERPHSRADQIGVHSDAILDAFSPDTIKAIEARRRFDTAEHATQMQLQKARAKQASVSMQIREIERREIERAQGEEMTRKIWNRELYIRERLDAFERSKLESAERLRRAGLEQVRREEARKLDQLKREKRQAHEEEKEALEESERRQRDSAAREARMRLAAQERKQREAEAAARKEAKLAERKSLKVEFQKLSALDKRAVIMSGGISVQQPNSTIFKRRFYQLFSTELLIFKSEDDMKDVLLNVGLQDTVSKIEDAFEEVQMAHSFCITLKPPMDPFTAYMDSKEQKDLLLTAIEVISRRE</sequence>
<feature type="compositionally biased region" description="Polar residues" evidence="1">
    <location>
        <begin position="439"/>
        <end position="455"/>
    </location>
</feature>
<dbReference type="OrthoDB" id="2123378at2759"/>
<feature type="region of interest" description="Disordered" evidence="1">
    <location>
        <begin position="563"/>
        <end position="586"/>
    </location>
</feature>
<dbReference type="RefSeq" id="XP_013245169.1">
    <property type="nucleotide sequence ID" value="XM_013389715.1"/>
</dbReference>
<feature type="compositionally biased region" description="Low complexity" evidence="1">
    <location>
        <begin position="227"/>
        <end position="244"/>
    </location>
</feature>
<dbReference type="AlphaFoldDB" id="A0A066WNX8"/>
<dbReference type="InterPro" id="IPR002108">
    <property type="entry name" value="ADF-H"/>
</dbReference>
<dbReference type="GO" id="GO:0003779">
    <property type="term" value="F:actin binding"/>
    <property type="evidence" value="ECO:0007669"/>
    <property type="project" value="InterPro"/>
</dbReference>
<feature type="region of interest" description="Disordered" evidence="1">
    <location>
        <begin position="381"/>
        <end position="504"/>
    </location>
</feature>
<feature type="region of interest" description="Disordered" evidence="1">
    <location>
        <begin position="227"/>
        <end position="286"/>
    </location>
</feature>
<evidence type="ECO:0000256" key="1">
    <source>
        <dbReference type="SAM" id="MobiDB-lite"/>
    </source>
</evidence>
<dbReference type="InterPro" id="IPR029006">
    <property type="entry name" value="ADF-H/Gelsolin-like_dom_sf"/>
</dbReference>
<evidence type="ECO:0000313" key="3">
    <source>
        <dbReference type="EMBL" id="KDN52310.1"/>
    </source>
</evidence>
<gene>
    <name evidence="3" type="ORF">K437DRAFT_293094</name>
</gene>
<dbReference type="Gene3D" id="3.40.20.10">
    <property type="entry name" value="Severin"/>
    <property type="match status" value="1"/>
</dbReference>
<dbReference type="SUPFAM" id="SSF55753">
    <property type="entry name" value="Actin depolymerizing proteins"/>
    <property type="match status" value="1"/>
</dbReference>
<feature type="compositionally biased region" description="Low complexity" evidence="1">
    <location>
        <begin position="388"/>
        <end position="399"/>
    </location>
</feature>
<dbReference type="EMBL" id="JMSN01000011">
    <property type="protein sequence ID" value="KDN52310.1"/>
    <property type="molecule type" value="Genomic_DNA"/>
</dbReference>
<feature type="region of interest" description="Disordered" evidence="1">
    <location>
        <begin position="304"/>
        <end position="330"/>
    </location>
</feature>
<feature type="compositionally biased region" description="Polar residues" evidence="1">
    <location>
        <begin position="354"/>
        <end position="369"/>
    </location>
</feature>
<evidence type="ECO:0000259" key="2">
    <source>
        <dbReference type="PROSITE" id="PS51263"/>
    </source>
</evidence>
<feature type="compositionally biased region" description="Polar residues" evidence="1">
    <location>
        <begin position="167"/>
        <end position="189"/>
    </location>
</feature>
<dbReference type="STRING" id="1037660.A0A066WNX8"/>
<organism evidence="3 4">
    <name type="scientific">Tilletiaria anomala (strain ATCC 24038 / CBS 436.72 / UBC 951)</name>
    <dbReference type="NCBI Taxonomy" id="1037660"/>
    <lineage>
        <taxon>Eukaryota</taxon>
        <taxon>Fungi</taxon>
        <taxon>Dikarya</taxon>
        <taxon>Basidiomycota</taxon>
        <taxon>Ustilaginomycotina</taxon>
        <taxon>Exobasidiomycetes</taxon>
        <taxon>Georgefischeriales</taxon>
        <taxon>Tilletiariaceae</taxon>
        <taxon>Tilletiaria</taxon>
    </lineage>
</organism>
<dbReference type="OMA" id="ESCIANT"/>
<feature type="domain" description="ADF-H" evidence="2">
    <location>
        <begin position="2"/>
        <end position="125"/>
    </location>
</feature>
<reference evidence="3 4" key="1">
    <citation type="submission" date="2014-05" db="EMBL/GenBank/DDBJ databases">
        <title>Draft genome sequence of a rare smut relative, Tilletiaria anomala UBC 951.</title>
        <authorList>
            <consortium name="DOE Joint Genome Institute"/>
            <person name="Toome M."/>
            <person name="Kuo A."/>
            <person name="Henrissat B."/>
            <person name="Lipzen A."/>
            <person name="Tritt A."/>
            <person name="Yoshinaga Y."/>
            <person name="Zane M."/>
            <person name="Barry K."/>
            <person name="Grigoriev I.V."/>
            <person name="Spatafora J.W."/>
            <person name="Aimea M.C."/>
        </authorList>
    </citation>
    <scope>NUCLEOTIDE SEQUENCE [LARGE SCALE GENOMIC DNA]</scope>
    <source>
        <strain evidence="3 4">UBC 951</strain>
    </source>
</reference>
<dbReference type="GeneID" id="25267130"/>
<dbReference type="PROSITE" id="PS51263">
    <property type="entry name" value="ADF_H"/>
    <property type="match status" value="1"/>
</dbReference>
<proteinExistence type="predicted"/>
<protein>
    <recommendedName>
        <fullName evidence="2">ADF-H domain-containing protein</fullName>
    </recommendedName>
</protein>
<feature type="compositionally biased region" description="Polar residues" evidence="1">
    <location>
        <begin position="247"/>
        <end position="256"/>
    </location>
</feature>
<dbReference type="Proteomes" id="UP000027361">
    <property type="component" value="Unassembled WGS sequence"/>
</dbReference>
<evidence type="ECO:0000313" key="4">
    <source>
        <dbReference type="Proteomes" id="UP000027361"/>
    </source>
</evidence>
<feature type="compositionally biased region" description="Polar residues" evidence="1">
    <location>
        <begin position="412"/>
        <end position="426"/>
    </location>
</feature>
<dbReference type="InParanoid" id="A0A066WNX8"/>
<dbReference type="SUPFAM" id="SSF50729">
    <property type="entry name" value="PH domain-like"/>
    <property type="match status" value="1"/>
</dbReference>
<keyword evidence="4" id="KW-1185">Reference proteome</keyword>
<feature type="region of interest" description="Disordered" evidence="1">
    <location>
        <begin position="344"/>
        <end position="369"/>
    </location>
</feature>
<feature type="compositionally biased region" description="Basic and acidic residues" evidence="1">
    <location>
        <begin position="464"/>
        <end position="480"/>
    </location>
</feature>